<feature type="compositionally biased region" description="Basic residues" evidence="1">
    <location>
        <begin position="635"/>
        <end position="651"/>
    </location>
</feature>
<evidence type="ECO:0000313" key="3">
    <source>
        <dbReference type="Proteomes" id="UP001150062"/>
    </source>
</evidence>
<reference evidence="2" key="1">
    <citation type="submission" date="2022-08" db="EMBL/GenBank/DDBJ databases">
        <title>Novel sulfate-reducing endosymbionts in the free-living metamonad Anaeramoeba.</title>
        <authorList>
            <person name="Jerlstrom-Hultqvist J."/>
            <person name="Cepicka I."/>
            <person name="Gallot-Lavallee L."/>
            <person name="Salas-Leiva D."/>
            <person name="Curtis B.A."/>
            <person name="Zahonova K."/>
            <person name="Pipaliya S."/>
            <person name="Dacks J."/>
            <person name="Roger A.J."/>
        </authorList>
    </citation>
    <scope>NUCLEOTIDE SEQUENCE</scope>
    <source>
        <strain evidence="2">Schooner1</strain>
    </source>
</reference>
<dbReference type="InterPro" id="IPR043129">
    <property type="entry name" value="ATPase_NBD"/>
</dbReference>
<dbReference type="PANTHER" id="PTHR14187:SF5">
    <property type="entry name" value="HEAT SHOCK 70 KDA PROTEIN 12A"/>
    <property type="match status" value="1"/>
</dbReference>
<feature type="compositionally biased region" description="Basic and acidic residues" evidence="1">
    <location>
        <begin position="894"/>
        <end position="910"/>
    </location>
</feature>
<feature type="region of interest" description="Disordered" evidence="1">
    <location>
        <begin position="1"/>
        <end position="166"/>
    </location>
</feature>
<dbReference type="SUPFAM" id="SSF53067">
    <property type="entry name" value="Actin-like ATPase domain"/>
    <property type="match status" value="2"/>
</dbReference>
<proteinExistence type="predicted"/>
<feature type="compositionally biased region" description="Low complexity" evidence="1">
    <location>
        <begin position="11"/>
        <end position="115"/>
    </location>
</feature>
<evidence type="ECO:0000313" key="2">
    <source>
        <dbReference type="EMBL" id="KAJ6254692.1"/>
    </source>
</evidence>
<dbReference type="Gene3D" id="3.30.420.40">
    <property type="match status" value="1"/>
</dbReference>
<feature type="compositionally biased region" description="Basic residues" evidence="1">
    <location>
        <begin position="934"/>
        <end position="956"/>
    </location>
</feature>
<feature type="compositionally biased region" description="Low complexity" evidence="1">
    <location>
        <begin position="125"/>
        <end position="152"/>
    </location>
</feature>
<name>A0ABQ8ZCT2_9EUKA</name>
<dbReference type="EMBL" id="JAOAOG010000018">
    <property type="protein sequence ID" value="KAJ6254692.1"/>
    <property type="molecule type" value="Genomic_DNA"/>
</dbReference>
<dbReference type="Proteomes" id="UP001150062">
    <property type="component" value="Unassembled WGS sequence"/>
</dbReference>
<dbReference type="PANTHER" id="PTHR14187">
    <property type="entry name" value="ALPHA KINASE/ELONGATION FACTOR 2 KINASE"/>
    <property type="match status" value="1"/>
</dbReference>
<feature type="compositionally biased region" description="Basic and acidic residues" evidence="1">
    <location>
        <begin position="917"/>
        <end position="933"/>
    </location>
</feature>
<feature type="region of interest" description="Disordered" evidence="1">
    <location>
        <begin position="894"/>
        <end position="956"/>
    </location>
</feature>
<evidence type="ECO:0000256" key="1">
    <source>
        <dbReference type="SAM" id="MobiDB-lite"/>
    </source>
</evidence>
<organism evidence="2 3">
    <name type="scientific">Anaeramoeba flamelloides</name>
    <dbReference type="NCBI Taxonomy" id="1746091"/>
    <lineage>
        <taxon>Eukaryota</taxon>
        <taxon>Metamonada</taxon>
        <taxon>Anaeramoebidae</taxon>
        <taxon>Anaeramoeba</taxon>
    </lineage>
</organism>
<comment type="caution">
    <text evidence="2">The sequence shown here is derived from an EMBL/GenBank/DDBJ whole genome shotgun (WGS) entry which is preliminary data.</text>
</comment>
<keyword evidence="3" id="KW-1185">Reference proteome</keyword>
<protein>
    <submittedName>
        <fullName evidence="2">Hsp70 family protein</fullName>
    </submittedName>
</protein>
<sequence>MKDRFSNFGKSSSESDTSFTHSSTDDSSSPNSDSNSSSSSDSNASSSSDSSSDPRSSSNSSSSSYSYSSSSSDSSSSPNSHSSSDTRSSSSSDSRSSSRSSSSSISSSSPNSHSSSDTRSRSSSDSRSSSISSSSSNSHSSSDSSSDPRSSSEPIQDPVTQKRNEQIQKKYDTYGLYTKSRDLHKISQFRHVIAIDFGTSETGVMYGAFGNLDSKNFLTFGNRNSKNNIKVPTSILFEKNGDKLTSIIGFGPSAIDRYYKWLEKGSSGNGNQNNNSEELELFTNIKMQIYNNENIQRIVKSVSGKFYHLFLVLRGIFIWLKELTLLKMVEQNSKEKLMSINWVITIPSVCDEKKWSEIKNAAIGAGLEDKKREYKVSIIFEPEAAGIRVLSDWYDGVKTKNLEKKKLVVVDGGGGTIDVSYLKFKKKKRKKTSHRKEGSSVWDNYVLQLEASPEGTKYGSKKIDNYFKKFFAEFIGAKTFPSENDVNVVKIVKEWETKKKSFQFDQTNFSSEDYTYFRSILEYFPEGEKSLHVLETKVGEWNDKAESSIKKKYNKWYQTNKESFTNHKPKIQNLLKIKKSQLGIHNSLINLFFYLTIIKFKTFFNEFLTQNVIITKKQTSANNSSNRGGNQKQDKKGKKRKRRNGKKKRKEFKNVSKIKDNLHSVVLVGGLSKSELFQNAIQKMVKNISEDILVTKFANPQNAILEGAFHYGCKPEILESRKYKDNICIKVDQMDKKTKSKYRFYCPIYKSSNDVKNNVMIIKTVGIDIKKFKKKDHFQFSLYKSTFNFPQLCEDYKKHYKKTAKVITLKKIDVNKLHLSKTEKDEGIIEFGIIFDYHNLEMKLELIRKNTNKEKGDVNEIFECKTEQLHYYEKKISIQKTIKKNTEIEKKNTEIEKDFEKNDKQKEKVEKKKKKENQKTDKKEKDFEKNDNNKKKKNKKKSLGKKKKKKKNGKKK</sequence>
<feature type="region of interest" description="Disordered" evidence="1">
    <location>
        <begin position="620"/>
        <end position="653"/>
    </location>
</feature>
<gene>
    <name evidence="2" type="ORF">M0813_12296</name>
</gene>
<accession>A0ABQ8ZCT2</accession>